<feature type="domain" description="Big-1" evidence="2">
    <location>
        <begin position="783"/>
        <end position="875"/>
    </location>
</feature>
<feature type="domain" description="SLH" evidence="3">
    <location>
        <begin position="1501"/>
        <end position="1564"/>
    </location>
</feature>
<feature type="domain" description="SLH" evidence="3">
    <location>
        <begin position="1631"/>
        <end position="1691"/>
    </location>
</feature>
<feature type="domain" description="Big-1" evidence="2">
    <location>
        <begin position="1083"/>
        <end position="1175"/>
    </location>
</feature>
<dbReference type="SMART" id="SM00634">
    <property type="entry name" value="BID_1"/>
    <property type="match status" value="11"/>
</dbReference>
<sequence>MISLKKIRSGLTVLLALMVIMAAMPLGGGVAQASGASVKDQEQANGSGNVFANQTYPRNQTFTPSYAGTLDRIELNLAGAYGAIGALHVELYALSNPSVIVASAQMNGADTGWVAIDFSSSAPYLKRNNTYRMKVYTDGASPNGVGWYTLGGDPYPRGSSDAAGYDQSFRTYMIPDYSLSPLESAITAAAPSIVADGSSQTTITVTAKDAQGTALTTGGETVVITSTAGTVGAVTDNGNGTYSATLTSPTTAGTATVGASIGGVAMSATTSVQFMPGPPSAANSTIATSASSLTADGASQATITVKLKDGNGNALTSGLSAVTISSTAGTVGPVTDNNNGTYTAMLTSSTAVGTATVGAAVGGVPLTSTASVQFVPGTPSASQSTIAALDSSLEANGTSSTTITVSLKDANGNALTSGGAAVTIGSTSGSVGTVTDNGNGTYKATLTSPTTAGTATVSAKVGGIALASTTSVQFVPGAATASQSTIAALDTSLVANGTSSTTITVSLKDANGNALTSGGSAVTIASTSGSVGTVTDNGNGTYKATLTSPTTAGTATVSAKVGGIALATTTSVQFVPGAATASQSTIAALDTSLVANGTSSTTITVSLMDANGNALTSGGAAVTIASTSGSVGTVTDNGNGTYKATLTSPTIAGTATVSAKVGGTALASTTSVEFVPGAPSASQSTIVALDTSLVANGNSSTTITVSLKDANGNALTSGGASVTIASTIGTVGTVTDNVNGTYKATLTSPTTAGTATVSAKVGGIALTSTTSVQFVPGAPSTSNSTIAVDDTSLTADGTSQTTITVKIIDANGNALTSGGAAVTISSTTGSVGTVTDNGNGTYKATLTSPTTVGTATVSAKIGGTALASPTTVEFVPGAPSAANSTIAVDDTFLTADGTSQTTITVKLIDANGNALTTGGAAVTISSTTGSVGTVTDNGNGTYKATLTSPTTAGIATVSAKVGGTELESTTSVQFVPGAPSAATSTIEIDDSSLTADGTSQTTITVKLKDANGNALTIGGATVTIASTVGIVSAVTDSGNGTYIATLTSPTTAGIATVSAKVGGTALPTPTSVEFVPGAPSEATSTIAVEDTSLTADGTSQSTITVKLKDANGNALTSGGAAVTITSTAGSVGTVTDNGNGTYKATLTSPTTVGTATVSATIGSDRITDTATIAFVVGEVSASRSTVAVDKTTVYADGSTKAVIHVKLVDEWEHPLAGKRIILHADQGHSVIVAVNGVTNAHGEAEFTVTDATAEKVIYSAEDEESGIVAAQTVFVTFQALPIPAAPESAAAKTWINGKEAAGVSKKRTEKDGSSTIDILLNADAVARALESMPPNVKGEFTVSVSSDADRTELRIPVSLIRQIKAKASVLILATDLGQYRLPLKEIGDEASDGGLKIAVGKAVGELTSGLTEASSKTGFRLAGAPIVFNVWLDKDEEVSRFNGYVERVIYLPSIGDGQATTVIVWDPKLGARPVPTKFTVIDGHRSAVVRSMTNSVYVPVAVTPTFSDIRSHWARTDIVELAGRMIVNGTDAQRFSPDTAITRAELAALVARALGLPAIQNTSGFSDVAKDSWYSGAVNAVQASGIMGGLKDGIFGPSRIVTRQEAIVTIVRALQFVEGGSSSTTGEPVDLSAYVDGNQVADWAKEAVRAAIGNGLLKGDGNRLLPDKPLTRAETAALLGRMLIKAGLISE</sequence>
<dbReference type="InterPro" id="IPR001119">
    <property type="entry name" value="SLH_dom"/>
</dbReference>
<feature type="domain" description="Big-1" evidence="2">
    <location>
        <begin position="183"/>
        <end position="275"/>
    </location>
</feature>
<dbReference type="EMBL" id="JBHSMI010000028">
    <property type="protein sequence ID" value="MFC5404907.1"/>
    <property type="molecule type" value="Genomic_DNA"/>
</dbReference>
<dbReference type="PANTHER" id="PTHR16165:SF5">
    <property type="entry name" value="NXPE FAMILY MEMBER 3"/>
    <property type="match status" value="1"/>
</dbReference>
<organism evidence="4 5">
    <name type="scientific">Cohnella soli</name>
    <dbReference type="NCBI Taxonomy" id="425005"/>
    <lineage>
        <taxon>Bacteria</taxon>
        <taxon>Bacillati</taxon>
        <taxon>Bacillota</taxon>
        <taxon>Bacilli</taxon>
        <taxon>Bacillales</taxon>
        <taxon>Paenibacillaceae</taxon>
        <taxon>Cohnella</taxon>
    </lineage>
</organism>
<dbReference type="Gene3D" id="2.60.40.10">
    <property type="entry name" value="Immunoglobulins"/>
    <property type="match status" value="11"/>
</dbReference>
<gene>
    <name evidence="4" type="ORF">ACFPOF_19370</name>
</gene>
<dbReference type="InterPro" id="IPR003344">
    <property type="entry name" value="Big_1_dom"/>
</dbReference>
<dbReference type="Pfam" id="PF00395">
    <property type="entry name" value="SLH"/>
    <property type="match status" value="3"/>
</dbReference>
<feature type="domain" description="SLH" evidence="3">
    <location>
        <begin position="1565"/>
        <end position="1624"/>
    </location>
</feature>
<evidence type="ECO:0000256" key="1">
    <source>
        <dbReference type="ARBA" id="ARBA00010116"/>
    </source>
</evidence>
<dbReference type="InterPro" id="IPR013783">
    <property type="entry name" value="Ig-like_fold"/>
</dbReference>
<dbReference type="InterPro" id="IPR015217">
    <property type="entry name" value="Invasin_dom_3"/>
</dbReference>
<evidence type="ECO:0000259" key="2">
    <source>
        <dbReference type="PROSITE" id="PS51127"/>
    </source>
</evidence>
<protein>
    <submittedName>
        <fullName evidence="4">Invasin domain 3-containing protein</fullName>
    </submittedName>
</protein>
<dbReference type="InterPro" id="IPR008964">
    <property type="entry name" value="Invasin/intimin_cell_adhesion"/>
</dbReference>
<feature type="domain" description="Big-1" evidence="2">
    <location>
        <begin position="983"/>
        <end position="1075"/>
    </location>
</feature>
<comment type="caution">
    <text evidence="4">The sequence shown here is derived from an EMBL/GenBank/DDBJ whole genome shotgun (WGS) entry which is preliminary data.</text>
</comment>
<dbReference type="SUPFAM" id="SSF49373">
    <property type="entry name" value="Invasin/intimin cell-adhesion fragments"/>
    <property type="match status" value="11"/>
</dbReference>
<evidence type="ECO:0000259" key="3">
    <source>
        <dbReference type="PROSITE" id="PS51272"/>
    </source>
</evidence>
<dbReference type="PROSITE" id="PS51127">
    <property type="entry name" value="BIG1"/>
    <property type="match status" value="11"/>
</dbReference>
<feature type="domain" description="Big-1" evidence="2">
    <location>
        <begin position="483"/>
        <end position="575"/>
    </location>
</feature>
<dbReference type="RefSeq" id="WP_378135618.1">
    <property type="nucleotide sequence ID" value="NZ_JBHSMI010000028.1"/>
</dbReference>
<dbReference type="PROSITE" id="PS51272">
    <property type="entry name" value="SLH"/>
    <property type="match status" value="3"/>
</dbReference>
<feature type="domain" description="Big-1" evidence="2">
    <location>
        <begin position="683"/>
        <end position="775"/>
    </location>
</feature>
<dbReference type="Pfam" id="PF02369">
    <property type="entry name" value="Big_1"/>
    <property type="match status" value="1"/>
</dbReference>
<dbReference type="Proteomes" id="UP001596113">
    <property type="component" value="Unassembled WGS sequence"/>
</dbReference>
<comment type="similarity">
    <text evidence="1">Belongs to the intimin/invasin family.</text>
</comment>
<evidence type="ECO:0000313" key="4">
    <source>
        <dbReference type="EMBL" id="MFC5404907.1"/>
    </source>
</evidence>
<proteinExistence type="inferred from homology"/>
<reference evidence="5" key="1">
    <citation type="journal article" date="2019" name="Int. J. Syst. Evol. Microbiol.">
        <title>The Global Catalogue of Microorganisms (GCM) 10K type strain sequencing project: providing services to taxonomists for standard genome sequencing and annotation.</title>
        <authorList>
            <consortium name="The Broad Institute Genomics Platform"/>
            <consortium name="The Broad Institute Genome Sequencing Center for Infectious Disease"/>
            <person name="Wu L."/>
            <person name="Ma J."/>
        </authorList>
    </citation>
    <scope>NUCLEOTIDE SEQUENCE [LARGE SCALE GENOMIC DNA]</scope>
    <source>
        <strain evidence="5">CGMCC 1.18575</strain>
    </source>
</reference>
<feature type="domain" description="Big-1" evidence="2">
    <location>
        <begin position="883"/>
        <end position="975"/>
    </location>
</feature>
<keyword evidence="5" id="KW-1185">Reference proteome</keyword>
<feature type="domain" description="Big-1" evidence="2">
    <location>
        <begin position="383"/>
        <end position="475"/>
    </location>
</feature>
<dbReference type="PANTHER" id="PTHR16165">
    <property type="entry name" value="NXPE FAMILY MEMBER"/>
    <property type="match status" value="1"/>
</dbReference>
<feature type="domain" description="Big-1" evidence="2">
    <location>
        <begin position="283"/>
        <end position="375"/>
    </location>
</feature>
<name>A0ABW0HYG0_9BACL</name>
<feature type="domain" description="Big-1" evidence="2">
    <location>
        <begin position="583"/>
        <end position="675"/>
    </location>
</feature>
<dbReference type="Pfam" id="PF09134">
    <property type="entry name" value="Invasin_D3"/>
    <property type="match status" value="10"/>
</dbReference>
<feature type="domain" description="Big-1" evidence="2">
    <location>
        <begin position="1183"/>
        <end position="1278"/>
    </location>
</feature>
<evidence type="ECO:0000313" key="5">
    <source>
        <dbReference type="Proteomes" id="UP001596113"/>
    </source>
</evidence>
<accession>A0ABW0HYG0</accession>